<keyword evidence="3" id="KW-1185">Reference proteome</keyword>
<dbReference type="PANTHER" id="PTHR33327:SF3">
    <property type="entry name" value="RNA-DIRECTED DNA POLYMERASE"/>
    <property type="match status" value="1"/>
</dbReference>
<evidence type="ECO:0000259" key="1">
    <source>
        <dbReference type="Pfam" id="PF23055"/>
    </source>
</evidence>
<feature type="domain" description="DUF7041" evidence="1">
    <location>
        <begin position="16"/>
        <end position="98"/>
    </location>
</feature>
<evidence type="ECO:0000313" key="3">
    <source>
        <dbReference type="Proteomes" id="UP000078492"/>
    </source>
</evidence>
<dbReference type="PANTHER" id="PTHR33327">
    <property type="entry name" value="ENDONUCLEASE"/>
    <property type="match status" value="1"/>
</dbReference>
<accession>A0A151IXC5</accession>
<dbReference type="STRING" id="471704.A0A151IXC5"/>
<protein>
    <recommendedName>
        <fullName evidence="1">DUF7041 domain-containing protein</fullName>
    </recommendedName>
</protein>
<evidence type="ECO:0000313" key="2">
    <source>
        <dbReference type="EMBL" id="KYN12433.1"/>
    </source>
</evidence>
<gene>
    <name evidence="2" type="ORF">ALC57_15400</name>
</gene>
<reference evidence="2 3" key="1">
    <citation type="submission" date="2015-09" db="EMBL/GenBank/DDBJ databases">
        <title>Trachymyrmex cornetzi WGS genome.</title>
        <authorList>
            <person name="Nygaard S."/>
            <person name="Hu H."/>
            <person name="Boomsma J."/>
            <person name="Zhang G."/>
        </authorList>
    </citation>
    <scope>NUCLEOTIDE SEQUENCE [LARGE SCALE GENOMIC DNA]</scope>
    <source>
        <strain evidence="2">Tcor2-1</strain>
        <tissue evidence="2">Whole body</tissue>
    </source>
</reference>
<dbReference type="Proteomes" id="UP000078492">
    <property type="component" value="Unassembled WGS sequence"/>
</dbReference>
<dbReference type="EMBL" id="KQ980825">
    <property type="protein sequence ID" value="KYN12433.1"/>
    <property type="molecule type" value="Genomic_DNA"/>
</dbReference>
<organism evidence="2 3">
    <name type="scientific">Trachymyrmex cornetzi</name>
    <dbReference type="NCBI Taxonomy" id="471704"/>
    <lineage>
        <taxon>Eukaryota</taxon>
        <taxon>Metazoa</taxon>
        <taxon>Ecdysozoa</taxon>
        <taxon>Arthropoda</taxon>
        <taxon>Hexapoda</taxon>
        <taxon>Insecta</taxon>
        <taxon>Pterygota</taxon>
        <taxon>Neoptera</taxon>
        <taxon>Endopterygota</taxon>
        <taxon>Hymenoptera</taxon>
        <taxon>Apocrita</taxon>
        <taxon>Aculeata</taxon>
        <taxon>Formicoidea</taxon>
        <taxon>Formicidae</taxon>
        <taxon>Myrmicinae</taxon>
        <taxon>Trachymyrmex</taxon>
    </lineage>
</organism>
<name>A0A151IXC5_9HYME</name>
<dbReference type="InterPro" id="IPR055469">
    <property type="entry name" value="DUF7041"/>
</dbReference>
<proteinExistence type="predicted"/>
<sequence>MPRQEEFSAEFRYVRLPTFWKNRPILWFVQLESEFSACRIRSDDVKYSSVIRHLDKTTMISVTDVLENPPATDKYQKLKETLIARFTDSQKKQMRTLLMSIELGDKKPSHLLLEMRDLAGETTTEGLLRTLWLQRMPARTQEMLLIFDDANLDKLADKFKDHPTAVDIHAVQTTTTSSQDNIQQLINQVAALTAKVERLIKP</sequence>
<dbReference type="AlphaFoldDB" id="A0A151IXC5"/>
<dbReference type="Pfam" id="PF23055">
    <property type="entry name" value="DUF7041"/>
    <property type="match status" value="1"/>
</dbReference>